<name>A0A0A9F9M9_ARUDO</name>
<evidence type="ECO:0000313" key="1">
    <source>
        <dbReference type="EMBL" id="JAE07919.1"/>
    </source>
</evidence>
<sequence>MIKASLHFMSQRNTVDRQSNQYKTQVLNSSIRKLTARYQLS</sequence>
<protein>
    <submittedName>
        <fullName evidence="1">Uncharacterized protein</fullName>
    </submittedName>
</protein>
<reference evidence="1" key="2">
    <citation type="journal article" date="2015" name="Data Brief">
        <title>Shoot transcriptome of the giant reed, Arundo donax.</title>
        <authorList>
            <person name="Barrero R.A."/>
            <person name="Guerrero F.D."/>
            <person name="Moolhuijzen P."/>
            <person name="Goolsby J.A."/>
            <person name="Tidwell J."/>
            <person name="Bellgard S.E."/>
            <person name="Bellgard M.I."/>
        </authorList>
    </citation>
    <scope>NUCLEOTIDE SEQUENCE</scope>
    <source>
        <tissue evidence="1">Shoot tissue taken approximately 20 cm above the soil surface</tissue>
    </source>
</reference>
<organism evidence="1">
    <name type="scientific">Arundo donax</name>
    <name type="common">Giant reed</name>
    <name type="synonym">Donax arundinaceus</name>
    <dbReference type="NCBI Taxonomy" id="35708"/>
    <lineage>
        <taxon>Eukaryota</taxon>
        <taxon>Viridiplantae</taxon>
        <taxon>Streptophyta</taxon>
        <taxon>Embryophyta</taxon>
        <taxon>Tracheophyta</taxon>
        <taxon>Spermatophyta</taxon>
        <taxon>Magnoliopsida</taxon>
        <taxon>Liliopsida</taxon>
        <taxon>Poales</taxon>
        <taxon>Poaceae</taxon>
        <taxon>PACMAD clade</taxon>
        <taxon>Arundinoideae</taxon>
        <taxon>Arundineae</taxon>
        <taxon>Arundo</taxon>
    </lineage>
</organism>
<dbReference type="EMBL" id="GBRH01189977">
    <property type="protein sequence ID" value="JAE07919.1"/>
    <property type="molecule type" value="Transcribed_RNA"/>
</dbReference>
<accession>A0A0A9F9M9</accession>
<dbReference type="AlphaFoldDB" id="A0A0A9F9M9"/>
<proteinExistence type="predicted"/>
<reference evidence="1" key="1">
    <citation type="submission" date="2014-09" db="EMBL/GenBank/DDBJ databases">
        <authorList>
            <person name="Magalhaes I.L.F."/>
            <person name="Oliveira U."/>
            <person name="Santos F.R."/>
            <person name="Vidigal T.H.D.A."/>
            <person name="Brescovit A.D."/>
            <person name="Santos A.J."/>
        </authorList>
    </citation>
    <scope>NUCLEOTIDE SEQUENCE</scope>
    <source>
        <tissue evidence="1">Shoot tissue taken approximately 20 cm above the soil surface</tissue>
    </source>
</reference>